<name>A0A934QMQ3_9PSEU</name>
<dbReference type="EMBL" id="JAENJH010000001">
    <property type="protein sequence ID" value="MBK1783230.1"/>
    <property type="molecule type" value="Genomic_DNA"/>
</dbReference>
<sequence length="92" mass="10694">MSGYRYRDQHTPPPARQITDVAVERFEHIFEVDPKLMTVHVAQQLFPNWDTLRIARSRGDHLEWMHRHWAGEVLSGQELLDELEGSTAEAGE</sequence>
<protein>
    <submittedName>
        <fullName evidence="1">Uncharacterized protein</fullName>
    </submittedName>
</protein>
<accession>A0A934QMQ3</accession>
<evidence type="ECO:0000313" key="1">
    <source>
        <dbReference type="EMBL" id="MBK1783230.1"/>
    </source>
</evidence>
<comment type="caution">
    <text evidence="1">The sequence shown here is derived from an EMBL/GenBank/DDBJ whole genome shotgun (WGS) entry which is preliminary data.</text>
</comment>
<evidence type="ECO:0000313" key="2">
    <source>
        <dbReference type="Proteomes" id="UP000635245"/>
    </source>
</evidence>
<gene>
    <name evidence="1" type="ORF">JHE00_02755</name>
</gene>
<organism evidence="1 2">
    <name type="scientific">Prauserella cavernicola</name>
    <dbReference type="NCBI Taxonomy" id="2800127"/>
    <lineage>
        <taxon>Bacteria</taxon>
        <taxon>Bacillati</taxon>
        <taxon>Actinomycetota</taxon>
        <taxon>Actinomycetes</taxon>
        <taxon>Pseudonocardiales</taxon>
        <taxon>Pseudonocardiaceae</taxon>
        <taxon>Prauserella</taxon>
    </lineage>
</organism>
<dbReference type="RefSeq" id="WP_200314389.1">
    <property type="nucleotide sequence ID" value="NZ_JAENJH010000001.1"/>
</dbReference>
<keyword evidence="2" id="KW-1185">Reference proteome</keyword>
<reference evidence="1" key="1">
    <citation type="submission" date="2020-12" db="EMBL/GenBank/DDBJ databases">
        <title>Prauserella sp. ASG 168, a novel actinomycete isolated from cave rock.</title>
        <authorList>
            <person name="Suriyachadkun C."/>
        </authorList>
    </citation>
    <scope>NUCLEOTIDE SEQUENCE</scope>
    <source>
        <strain evidence="1">ASG 168</strain>
    </source>
</reference>
<dbReference type="Proteomes" id="UP000635245">
    <property type="component" value="Unassembled WGS sequence"/>
</dbReference>
<proteinExistence type="predicted"/>
<dbReference type="AlphaFoldDB" id="A0A934QMQ3"/>